<comment type="caution">
    <text evidence="1">The sequence shown here is derived from an EMBL/GenBank/DDBJ whole genome shotgun (WGS) entry which is preliminary data.</text>
</comment>
<reference evidence="1" key="1">
    <citation type="submission" date="2022-07" db="EMBL/GenBank/DDBJ databases">
        <title>Phylogenomic reconstructions and comparative analyses of Kickxellomycotina fungi.</title>
        <authorList>
            <person name="Reynolds N.K."/>
            <person name="Stajich J.E."/>
            <person name="Barry K."/>
            <person name="Grigoriev I.V."/>
            <person name="Crous P."/>
            <person name="Smith M.E."/>
        </authorList>
    </citation>
    <scope>NUCLEOTIDE SEQUENCE</scope>
    <source>
        <strain evidence="1">CBS 109366</strain>
    </source>
</reference>
<dbReference type="Proteomes" id="UP001140234">
    <property type="component" value="Unassembled WGS sequence"/>
</dbReference>
<evidence type="ECO:0000313" key="2">
    <source>
        <dbReference type="Proteomes" id="UP001140234"/>
    </source>
</evidence>
<sequence>MAAIKEERKTEAMLMVGQHLIADLGGVFESAQPLNKEDRQLADETARRVCIELEELIVPPKQGAARSGGEGGAQAVPPAAQVADGVQHPDLSGRQSTPYSGPVTRSRARFLAQQPVPEQQGVAASGQAASMEVQPQNLPPPLLASASSSAASQPAGSTDTYRDLADWVTMNDPGSAVKVERDMYPGINAFVKFVADSVSRHTQGRDGKPRARSIVPFEKTDVKPDGADDLDRVDHMVTGCPNVDPVIKPDYAMALCLIEAKYSQNGQTDAYEQLARYSRNIYGSQPHRRFLWGLTVCGTLVRACLLGNDKIYASKVVDVASREGREQLVGLFVNWSLCESTRVGYDPTMWRDEKGEWTIKVFQGGKSHVYGGLKMVFQSYSLLGRRTRCFVGTTKVGGAEKQVLIKDCWPRVLKDSAGRLRDEIAFLTDIRDKLHDVPEVAGKYPVLEEAGIVQVPGRGPADVDDTTTAAMADLVMPDTAQADAMPLREHKRIAMSPVGAPLLAVNSPDELIVAVCDAMVAHTAIVRQCGILHRDISINNILVRRTGGKVGGMLIDFDNATRLDVEHVAAQPDRTGTLPFMSVGNLENSKVARTSLDDWESCIYLLCWLGASGVNDDDQKCPRDKPLKQILKWLYGSKDDILTEKRDHMDTTKRFKNNILAEFIDDKQYDGLRDLAKALHKTLFFNEKVSPLCRGSLVNDEALEDLDEGKLSLKDFLDANIGIDVSVDIKATDPFARRAKFADEIVDDLMKTFREARDRAVERLYPTRLETIGERSSG</sequence>
<evidence type="ECO:0000313" key="1">
    <source>
        <dbReference type="EMBL" id="KAJ2772340.1"/>
    </source>
</evidence>
<organism evidence="1 2">
    <name type="scientific">Coemansia nantahalensis</name>
    <dbReference type="NCBI Taxonomy" id="2789366"/>
    <lineage>
        <taxon>Eukaryota</taxon>
        <taxon>Fungi</taxon>
        <taxon>Fungi incertae sedis</taxon>
        <taxon>Zoopagomycota</taxon>
        <taxon>Kickxellomycotina</taxon>
        <taxon>Kickxellomycetes</taxon>
        <taxon>Kickxellales</taxon>
        <taxon>Kickxellaceae</taxon>
        <taxon>Coemansia</taxon>
    </lineage>
</organism>
<accession>A0ACC1K321</accession>
<dbReference type="EMBL" id="JANBUJ010000388">
    <property type="protein sequence ID" value="KAJ2772340.1"/>
    <property type="molecule type" value="Genomic_DNA"/>
</dbReference>
<keyword evidence="2" id="KW-1185">Reference proteome</keyword>
<gene>
    <name evidence="1" type="ORF">IWQ57_001807</name>
</gene>
<proteinExistence type="predicted"/>
<name>A0ACC1K321_9FUNG</name>
<protein>
    <submittedName>
        <fullName evidence="1">Uncharacterized protein</fullName>
    </submittedName>
</protein>